<proteinExistence type="predicted"/>
<dbReference type="Proteomes" id="UP000217473">
    <property type="component" value="Unassembled WGS sequence"/>
</dbReference>
<comment type="caution">
    <text evidence="2">The sequence shown here is derived from an EMBL/GenBank/DDBJ whole genome shotgun (WGS) entry which is preliminary data.</text>
</comment>
<dbReference type="PROSITE" id="PS50011">
    <property type="entry name" value="PROTEIN_KINASE_DOM"/>
    <property type="match status" value="1"/>
</dbReference>
<dbReference type="InterPro" id="IPR000719">
    <property type="entry name" value="Prot_kinase_dom"/>
</dbReference>
<dbReference type="RefSeq" id="WP_096597748.1">
    <property type="nucleotide sequence ID" value="NZ_LR134263.1"/>
</dbReference>
<dbReference type="EMBL" id="MWUR01000012">
    <property type="protein sequence ID" value="PCF49457.1"/>
    <property type="molecule type" value="Genomic_DNA"/>
</dbReference>
<dbReference type="Pfam" id="PF00069">
    <property type="entry name" value="Pkinase"/>
    <property type="match status" value="1"/>
</dbReference>
<dbReference type="Pfam" id="PF25816">
    <property type="entry name" value="RamC_N"/>
    <property type="match status" value="1"/>
</dbReference>
<protein>
    <recommendedName>
        <fullName evidence="1">Protein kinase domain-containing protein</fullName>
    </recommendedName>
</protein>
<dbReference type="GO" id="GO:0005524">
    <property type="term" value="F:ATP binding"/>
    <property type="evidence" value="ECO:0007669"/>
    <property type="project" value="InterPro"/>
</dbReference>
<feature type="domain" description="Protein kinase" evidence="1">
    <location>
        <begin position="223"/>
        <end position="548"/>
    </location>
</feature>
<reference evidence="3 5" key="2">
    <citation type="submission" date="2017-06" db="EMBL/GenBank/DDBJ databases">
        <title>Identification of a new gene, sdsY, involved in staphylococcal internalization in non-professional phagocytic cells (NPPCs).</title>
        <authorList>
            <person name="Maali Y."/>
            <person name="Martins-Simoes P."/>
            <person name="Trouillet-Assant S."/>
            <person name="Laurent F."/>
            <person name="Diot A."/>
            <person name="Verhoeven P."/>
            <person name="Bouvard D."/>
            <person name="Vandenesch F."/>
            <person name="Bes M."/>
        </authorList>
    </citation>
    <scope>NUCLEOTIDE SEQUENCE [LARGE SCALE GENOMIC DNA]</scope>
    <source>
        <strain evidence="3 5">Heidy</strain>
    </source>
</reference>
<dbReference type="Gene3D" id="1.10.510.10">
    <property type="entry name" value="Transferase(Phosphotransferase) domain 1"/>
    <property type="match status" value="1"/>
</dbReference>
<dbReference type="InterPro" id="IPR012341">
    <property type="entry name" value="6hp_glycosidase-like_sf"/>
</dbReference>
<dbReference type="Proteomes" id="UP000266198">
    <property type="component" value="Unassembled WGS sequence"/>
</dbReference>
<dbReference type="SUPFAM" id="SSF56112">
    <property type="entry name" value="Protein kinase-like (PK-like)"/>
    <property type="match status" value="1"/>
</dbReference>
<evidence type="ECO:0000313" key="2">
    <source>
        <dbReference type="EMBL" id="PCF49457.1"/>
    </source>
</evidence>
<dbReference type="GO" id="GO:0031179">
    <property type="term" value="P:peptide modification"/>
    <property type="evidence" value="ECO:0007669"/>
    <property type="project" value="InterPro"/>
</dbReference>
<dbReference type="EMBL" id="NIPK01000008">
    <property type="protein sequence ID" value="RIZ54335.1"/>
    <property type="molecule type" value="Genomic_DNA"/>
</dbReference>
<dbReference type="Gene3D" id="3.30.200.20">
    <property type="entry name" value="Phosphorylase Kinase, domain 1"/>
    <property type="match status" value="1"/>
</dbReference>
<dbReference type="GO" id="GO:0004672">
    <property type="term" value="F:protein kinase activity"/>
    <property type="evidence" value="ECO:0007669"/>
    <property type="project" value="InterPro"/>
</dbReference>
<evidence type="ECO:0000313" key="5">
    <source>
        <dbReference type="Proteomes" id="UP000266198"/>
    </source>
</evidence>
<name>A0AAX0QS20_9STAP</name>
<evidence type="ECO:0000313" key="4">
    <source>
        <dbReference type="Proteomes" id="UP000217473"/>
    </source>
</evidence>
<dbReference type="InterPro" id="IPR011009">
    <property type="entry name" value="Kinase-like_dom_sf"/>
</dbReference>
<dbReference type="InterPro" id="IPR057929">
    <property type="entry name" value="RamC_N"/>
</dbReference>
<reference evidence="2 4" key="1">
    <citation type="journal article" date="2017" name="PLoS ONE">
        <title>Development of a real-time PCR for detection of Staphylococcus pseudintermedius using a novel automated comparison of whole-genome sequences.</title>
        <authorList>
            <person name="Verstappen K.M."/>
            <person name="Huijbregts L."/>
            <person name="Spaninks M."/>
            <person name="Wagenaar J.A."/>
            <person name="Fluit A.C."/>
            <person name="Duim B."/>
        </authorList>
    </citation>
    <scope>NUCLEOTIDE SEQUENCE [LARGE SCALE GENOMIC DNA]</scope>
    <source>
        <strain evidence="2 4">15S02591-1</strain>
    </source>
</reference>
<dbReference type="CDD" id="cd04791">
    <property type="entry name" value="LanC_SerThrkinase"/>
    <property type="match status" value="1"/>
</dbReference>
<accession>A0AAX0QS20</accession>
<dbReference type="SMART" id="SM00220">
    <property type="entry name" value="S_TKc"/>
    <property type="match status" value="1"/>
</dbReference>
<organism evidence="2 4">
    <name type="scientific">Staphylococcus delphini</name>
    <dbReference type="NCBI Taxonomy" id="53344"/>
    <lineage>
        <taxon>Bacteria</taxon>
        <taxon>Bacillati</taxon>
        <taxon>Bacillota</taxon>
        <taxon>Bacilli</taxon>
        <taxon>Bacillales</taxon>
        <taxon>Staphylococcaceae</taxon>
        <taxon>Staphylococcus</taxon>
        <taxon>Staphylococcus intermedius group</taxon>
    </lineage>
</organism>
<evidence type="ECO:0000313" key="3">
    <source>
        <dbReference type="EMBL" id="RIZ54335.1"/>
    </source>
</evidence>
<dbReference type="AlphaFoldDB" id="A0AAX0QS20"/>
<sequence>MQDPKYSNHFRFSSYDTFFYKKGNIDDDYLFYDSMYLRNIHNVYHKDPWTYIHYTSTLHTSIWKIHISATVKNLQTVLKIVANYCDKIKLNFKFNSTFNNFVLMNSKEISRVSAGKFITVYIEELGDLEIHLKELSKCLDKFEGPYILTDLHYKNNIYLRYGEYYPITLMNEKGVFENFIVKNKESLIKDVRKPYYQEYDFIKKPDFLEFLNEDTISILLSNYSINDVLHFSSGGGVYIGYSKDKRTKVVIKEARNYTGLDYNLIYFSERLKNEYNLLLKLSYTKNVPEVYGILEDNGNTYLIEEYINGVTLKEYILKYNPLMRPKSDKRINKSYFKNMFEIMIQIKSIVQKFHTKDIVIGDLSFNNFIINEKSLEVKMIDLETCIELSDFREGHKTMITPGFNNTSKNPIENDRNKFDTLIVTSIFPLNNIMHYFDEKYCEILDIFRHITDDFPYVQRIINLSFGGIKSASKENSKESLYSYINLISNSIMAEFSNEEGVFFPADPHVYNTNKYSVSHGLFGVLYSLYKINNENIVYINKIIDDKIIFKLFKCDNIPKGIFMGFSGICWVLFELGYKEIGKQLFEEKVLYKISKDNGMFYGNAGMLMTSIKIYVETQDKNYLEYANYLASYMMKDVNFNELLTGYGEGISGISLSLIYYYKITMDIKVLNTAIKYFDIEYNNMIKDKCYLGIKRNFEKNDRIVNSPYIYDGIAGVGIVAIRLFLVTKDKKYLEIIEKIVLSCDYKITLFSGYMRGMAGIISFLTDVIKYIKDEDLVLKATEIISQFETSMKLHIINKGEYKHFLGEQLYKASCDYSTGGAGIILQIYYNKNNKMMNNPNFLLDELIDI</sequence>
<dbReference type="SUPFAM" id="SSF158745">
    <property type="entry name" value="LanC-like"/>
    <property type="match status" value="1"/>
</dbReference>
<keyword evidence="5" id="KW-1185">Reference proteome</keyword>
<dbReference type="InterPro" id="IPR058053">
    <property type="entry name" value="RamC_C"/>
</dbReference>
<dbReference type="InterPro" id="IPR007822">
    <property type="entry name" value="LANC-like"/>
</dbReference>
<dbReference type="Pfam" id="PF05147">
    <property type="entry name" value="LANC_like"/>
    <property type="match status" value="2"/>
</dbReference>
<dbReference type="GO" id="GO:0005975">
    <property type="term" value="P:carbohydrate metabolic process"/>
    <property type="evidence" value="ECO:0007669"/>
    <property type="project" value="InterPro"/>
</dbReference>
<dbReference type="Gene3D" id="1.50.10.10">
    <property type="match status" value="1"/>
</dbReference>
<gene>
    <name evidence="2" type="ORF">B5C07_08910</name>
    <name evidence="3" type="ORF">CDL68_05700</name>
</gene>
<evidence type="ECO:0000259" key="1">
    <source>
        <dbReference type="PROSITE" id="PS50011"/>
    </source>
</evidence>